<dbReference type="AlphaFoldDB" id="A0A8D0YWP0"/>
<accession>A0A8D0YWP0</accession>
<proteinExistence type="predicted"/>
<protein>
    <submittedName>
        <fullName evidence="1">Uncharacterized protein</fullName>
    </submittedName>
</protein>
<name>A0A8D0YWP0_PIG</name>
<organism evidence="1 2">
    <name type="scientific">Sus scrofa</name>
    <name type="common">Pig</name>
    <dbReference type="NCBI Taxonomy" id="9823"/>
    <lineage>
        <taxon>Eukaryota</taxon>
        <taxon>Metazoa</taxon>
        <taxon>Chordata</taxon>
        <taxon>Craniata</taxon>
        <taxon>Vertebrata</taxon>
        <taxon>Euteleostomi</taxon>
        <taxon>Mammalia</taxon>
        <taxon>Eutheria</taxon>
        <taxon>Laurasiatheria</taxon>
        <taxon>Artiodactyla</taxon>
        <taxon>Suina</taxon>
        <taxon>Suidae</taxon>
        <taxon>Sus</taxon>
    </lineage>
</organism>
<evidence type="ECO:0000313" key="2">
    <source>
        <dbReference type="Proteomes" id="UP000694720"/>
    </source>
</evidence>
<evidence type="ECO:0000313" key="1">
    <source>
        <dbReference type="Ensembl" id="ENSSSCP00035006557.1"/>
    </source>
</evidence>
<reference evidence="1" key="1">
    <citation type="submission" date="2025-08" db="UniProtKB">
        <authorList>
            <consortium name="Ensembl"/>
        </authorList>
    </citation>
    <scope>IDENTIFICATION</scope>
</reference>
<dbReference type="Ensembl" id="ENSSSCT00035018654.1">
    <property type="protein sequence ID" value="ENSSSCP00035006557.1"/>
    <property type="gene ID" value="ENSSSCG00035014693.1"/>
</dbReference>
<dbReference type="Proteomes" id="UP000694720">
    <property type="component" value="Unplaced"/>
</dbReference>
<sequence>MKAYVIQTNKGRNVNSKNAGRELLKALLEWTGYTMAVTTRQRKEEHLPSDSVCSEPVRSINCFKITHSVSHLCSRKQVSFCCLHFPDGASDC</sequence>